<feature type="binding site" evidence="8">
    <location>
        <position position="97"/>
    </location>
    <ligand>
        <name>Mg(2+)</name>
        <dbReference type="ChEBI" id="CHEBI:18420"/>
    </ligand>
</feature>
<reference evidence="10 11" key="1">
    <citation type="submission" date="2015-04" db="EMBL/GenBank/DDBJ databases">
        <title>Complete Sequence for the Genome of the Thioalkalivibrio versutus D301.</title>
        <authorList>
            <person name="Mu T."/>
            <person name="Zhou J."/>
            <person name="Xu X."/>
        </authorList>
    </citation>
    <scope>NUCLEOTIDE SEQUENCE [LARGE SCALE GENOMIC DNA]</scope>
    <source>
        <strain evidence="10 11">D301</strain>
    </source>
</reference>
<accession>A0A0G3G7E8</accession>
<dbReference type="Pfam" id="PF01850">
    <property type="entry name" value="PIN"/>
    <property type="match status" value="1"/>
</dbReference>
<keyword evidence="3 8" id="KW-0540">Nuclease</keyword>
<dbReference type="STRING" id="106634.TVD_05205"/>
<dbReference type="Gene3D" id="3.40.50.1010">
    <property type="entry name" value="5'-nuclease"/>
    <property type="match status" value="1"/>
</dbReference>
<keyword evidence="11" id="KW-1185">Reference proteome</keyword>
<dbReference type="KEGG" id="tvr:TVD_05205"/>
<feature type="domain" description="PIN" evidence="9">
    <location>
        <begin position="4"/>
        <end position="123"/>
    </location>
</feature>
<dbReference type="PATRIC" id="fig|106634.4.peg.1060"/>
<sequence length="132" mass="14449">MKYALDTNTLIYFFKGQGKVPENLLATAPSDVLVPAIVVYELETGIAKSSEPEKRQKQLAELLDVVTVLPFDRPTASHAARIRAHLEQQGTPIGPMDTLIAATALAHNASLVTHNVAEFQRVPSLPLTDWFT</sequence>
<evidence type="ECO:0000256" key="3">
    <source>
        <dbReference type="ARBA" id="ARBA00022722"/>
    </source>
</evidence>
<dbReference type="OrthoDB" id="9796690at2"/>
<evidence type="ECO:0000256" key="5">
    <source>
        <dbReference type="ARBA" id="ARBA00022801"/>
    </source>
</evidence>
<keyword evidence="4 8" id="KW-0479">Metal-binding</keyword>
<keyword evidence="5 8" id="KW-0378">Hydrolase</keyword>
<dbReference type="InterPro" id="IPR029060">
    <property type="entry name" value="PIN-like_dom_sf"/>
</dbReference>
<dbReference type="InterPro" id="IPR002716">
    <property type="entry name" value="PIN_dom"/>
</dbReference>
<evidence type="ECO:0000256" key="6">
    <source>
        <dbReference type="ARBA" id="ARBA00022842"/>
    </source>
</evidence>
<evidence type="ECO:0000313" key="11">
    <source>
        <dbReference type="Proteomes" id="UP000064201"/>
    </source>
</evidence>
<evidence type="ECO:0000256" key="7">
    <source>
        <dbReference type="ARBA" id="ARBA00038093"/>
    </source>
</evidence>
<gene>
    <name evidence="8" type="primary">vapC</name>
    <name evidence="10" type="ORF">TVD_05205</name>
</gene>
<keyword evidence="2 8" id="KW-1277">Toxin-antitoxin system</keyword>
<dbReference type="EMBL" id="CP011367">
    <property type="protein sequence ID" value="AKJ94801.1"/>
    <property type="molecule type" value="Genomic_DNA"/>
</dbReference>
<comment type="function">
    <text evidence="8">Toxic component of a toxin-antitoxin (TA) system. An RNase.</text>
</comment>
<feature type="binding site" evidence="8">
    <location>
        <position position="6"/>
    </location>
    <ligand>
        <name>Mg(2+)</name>
        <dbReference type="ChEBI" id="CHEBI:18420"/>
    </ligand>
</feature>
<dbReference type="HAMAP" id="MF_00265">
    <property type="entry name" value="VapC_Nob1"/>
    <property type="match status" value="1"/>
</dbReference>
<evidence type="ECO:0000313" key="10">
    <source>
        <dbReference type="EMBL" id="AKJ94801.1"/>
    </source>
</evidence>
<dbReference type="GO" id="GO:0016787">
    <property type="term" value="F:hydrolase activity"/>
    <property type="evidence" value="ECO:0007669"/>
    <property type="project" value="UniProtKB-KW"/>
</dbReference>
<dbReference type="EC" id="3.1.-.-" evidence="8"/>
<comment type="cofactor">
    <cofactor evidence="1 8">
        <name>Mg(2+)</name>
        <dbReference type="ChEBI" id="CHEBI:18420"/>
    </cofactor>
</comment>
<comment type="similarity">
    <text evidence="7 8">Belongs to the PINc/VapC protein family.</text>
</comment>
<dbReference type="PANTHER" id="PTHR33653:SF1">
    <property type="entry name" value="RIBONUCLEASE VAPC2"/>
    <property type="match status" value="1"/>
</dbReference>
<evidence type="ECO:0000256" key="1">
    <source>
        <dbReference type="ARBA" id="ARBA00001946"/>
    </source>
</evidence>
<dbReference type="GO" id="GO:0004540">
    <property type="term" value="F:RNA nuclease activity"/>
    <property type="evidence" value="ECO:0007669"/>
    <property type="project" value="InterPro"/>
</dbReference>
<evidence type="ECO:0000256" key="8">
    <source>
        <dbReference type="HAMAP-Rule" id="MF_00265"/>
    </source>
</evidence>
<dbReference type="InterPro" id="IPR050556">
    <property type="entry name" value="Type_II_TA_system_RNase"/>
</dbReference>
<dbReference type="Proteomes" id="UP000064201">
    <property type="component" value="Chromosome"/>
</dbReference>
<dbReference type="RefSeq" id="WP_047250989.1">
    <property type="nucleotide sequence ID" value="NZ_CP011367.1"/>
</dbReference>
<keyword evidence="8" id="KW-0800">Toxin</keyword>
<evidence type="ECO:0000259" key="9">
    <source>
        <dbReference type="Pfam" id="PF01850"/>
    </source>
</evidence>
<evidence type="ECO:0000256" key="4">
    <source>
        <dbReference type="ARBA" id="ARBA00022723"/>
    </source>
</evidence>
<organism evidence="10 11">
    <name type="scientific">Thioalkalivibrio versutus</name>
    <dbReference type="NCBI Taxonomy" id="106634"/>
    <lineage>
        <taxon>Bacteria</taxon>
        <taxon>Pseudomonadati</taxon>
        <taxon>Pseudomonadota</taxon>
        <taxon>Gammaproteobacteria</taxon>
        <taxon>Chromatiales</taxon>
        <taxon>Ectothiorhodospiraceae</taxon>
        <taxon>Thioalkalivibrio</taxon>
    </lineage>
</organism>
<protein>
    <recommendedName>
        <fullName evidence="8">Ribonuclease VapC</fullName>
        <shortName evidence="8">RNase VapC</shortName>
        <ecNumber evidence="8">3.1.-.-</ecNumber>
    </recommendedName>
    <alternativeName>
        <fullName evidence="8">Toxin VapC</fullName>
    </alternativeName>
</protein>
<dbReference type="PANTHER" id="PTHR33653">
    <property type="entry name" value="RIBONUCLEASE VAPC2"/>
    <property type="match status" value="1"/>
</dbReference>
<dbReference type="InterPro" id="IPR022907">
    <property type="entry name" value="VapC_family"/>
</dbReference>
<keyword evidence="6 8" id="KW-0460">Magnesium</keyword>
<dbReference type="GO" id="GO:0090729">
    <property type="term" value="F:toxin activity"/>
    <property type="evidence" value="ECO:0007669"/>
    <property type="project" value="UniProtKB-KW"/>
</dbReference>
<dbReference type="CDD" id="cd18745">
    <property type="entry name" value="PIN_VapC4-5_FitB-like"/>
    <property type="match status" value="1"/>
</dbReference>
<dbReference type="AlphaFoldDB" id="A0A0G3G7E8"/>
<dbReference type="GO" id="GO:0000287">
    <property type="term" value="F:magnesium ion binding"/>
    <property type="evidence" value="ECO:0007669"/>
    <property type="project" value="UniProtKB-UniRule"/>
</dbReference>
<evidence type="ECO:0000256" key="2">
    <source>
        <dbReference type="ARBA" id="ARBA00022649"/>
    </source>
</evidence>
<proteinExistence type="inferred from homology"/>
<name>A0A0G3G7E8_9GAMM</name>
<dbReference type="SUPFAM" id="SSF88723">
    <property type="entry name" value="PIN domain-like"/>
    <property type="match status" value="1"/>
</dbReference>